<dbReference type="PANTHER" id="PTHR31791">
    <property type="entry name" value="FRIGIDA-LIKE PROTEIN 3-RELATED"/>
    <property type="match status" value="1"/>
</dbReference>
<reference evidence="7 8" key="1">
    <citation type="journal article" date="2014" name="Nat. Genet.">
        <title>Genome sequence of the hot pepper provides insights into the evolution of pungency in Capsicum species.</title>
        <authorList>
            <person name="Kim S."/>
            <person name="Park M."/>
            <person name="Yeom S.I."/>
            <person name="Kim Y.M."/>
            <person name="Lee J.M."/>
            <person name="Lee H.A."/>
            <person name="Seo E."/>
            <person name="Choi J."/>
            <person name="Cheong K."/>
            <person name="Kim K.T."/>
            <person name="Jung K."/>
            <person name="Lee G.W."/>
            <person name="Oh S.K."/>
            <person name="Bae C."/>
            <person name="Kim S.B."/>
            <person name="Lee H.Y."/>
            <person name="Kim S.Y."/>
            <person name="Kim M.S."/>
            <person name="Kang B.C."/>
            <person name="Jo Y.D."/>
            <person name="Yang H.B."/>
            <person name="Jeong H.J."/>
            <person name="Kang W.H."/>
            <person name="Kwon J.K."/>
            <person name="Shin C."/>
            <person name="Lim J.Y."/>
            <person name="Park J.H."/>
            <person name="Huh J.H."/>
            <person name="Kim J.S."/>
            <person name="Kim B.D."/>
            <person name="Cohen O."/>
            <person name="Paran I."/>
            <person name="Suh M.C."/>
            <person name="Lee S.B."/>
            <person name="Kim Y.K."/>
            <person name="Shin Y."/>
            <person name="Noh S.J."/>
            <person name="Park J."/>
            <person name="Seo Y.S."/>
            <person name="Kwon S.Y."/>
            <person name="Kim H.A."/>
            <person name="Park J.M."/>
            <person name="Kim H.J."/>
            <person name="Choi S.B."/>
            <person name="Bosland P.W."/>
            <person name="Reeves G."/>
            <person name="Jo S.H."/>
            <person name="Lee B.W."/>
            <person name="Cho H.T."/>
            <person name="Choi H.S."/>
            <person name="Lee M.S."/>
            <person name="Yu Y."/>
            <person name="Do Choi Y."/>
            <person name="Park B.S."/>
            <person name="van Deynze A."/>
            <person name="Ashrafi H."/>
            <person name="Hill T."/>
            <person name="Kim W.T."/>
            <person name="Pai H.S."/>
            <person name="Ahn H.K."/>
            <person name="Yeam I."/>
            <person name="Giovannoni J.J."/>
            <person name="Rose J.K."/>
            <person name="Sorensen I."/>
            <person name="Lee S.J."/>
            <person name="Kim R.W."/>
            <person name="Choi I.Y."/>
            <person name="Choi B.S."/>
            <person name="Lim J.S."/>
            <person name="Lee Y.H."/>
            <person name="Choi D."/>
        </authorList>
    </citation>
    <scope>NUCLEOTIDE SEQUENCE [LARGE SCALE GENOMIC DNA]</scope>
    <source>
        <strain evidence="8">cv. CM334</strain>
    </source>
</reference>
<keyword evidence="3 5" id="KW-0221">Differentiation</keyword>
<dbReference type="OrthoDB" id="1930990at2759"/>
<evidence type="ECO:0000256" key="6">
    <source>
        <dbReference type="SAM" id="MobiDB-lite"/>
    </source>
</evidence>
<name>A0A1U8GMK8_CAPAN</name>
<dbReference type="GO" id="GO:0030154">
    <property type="term" value="P:cell differentiation"/>
    <property type="evidence" value="ECO:0007669"/>
    <property type="project" value="UniProtKB-KW"/>
</dbReference>
<dbReference type="KEGG" id="cann:107870398"/>
<reference evidence="7 8" key="2">
    <citation type="journal article" date="2017" name="Genome Biol.">
        <title>New reference genome sequences of hot pepper reveal the massive evolution of plant disease-resistance genes by retroduplication.</title>
        <authorList>
            <person name="Kim S."/>
            <person name="Park J."/>
            <person name="Yeom S.I."/>
            <person name="Kim Y.M."/>
            <person name="Seo E."/>
            <person name="Kim K.T."/>
            <person name="Kim M.S."/>
            <person name="Lee J.M."/>
            <person name="Cheong K."/>
            <person name="Shin H.S."/>
            <person name="Kim S.B."/>
            <person name="Han K."/>
            <person name="Lee J."/>
            <person name="Park M."/>
            <person name="Lee H.A."/>
            <person name="Lee H.Y."/>
            <person name="Lee Y."/>
            <person name="Oh S."/>
            <person name="Lee J.H."/>
            <person name="Choi E."/>
            <person name="Choi E."/>
            <person name="Lee S.E."/>
            <person name="Jeon J."/>
            <person name="Kim H."/>
            <person name="Choi G."/>
            <person name="Song H."/>
            <person name="Lee J."/>
            <person name="Lee S.C."/>
            <person name="Kwon J.K."/>
            <person name="Lee H.Y."/>
            <person name="Koo N."/>
            <person name="Hong Y."/>
            <person name="Kim R.W."/>
            <person name="Kang W.H."/>
            <person name="Huh J.H."/>
            <person name="Kang B.C."/>
            <person name="Yang T.J."/>
            <person name="Lee Y.H."/>
            <person name="Bennetzen J.L."/>
            <person name="Choi D."/>
        </authorList>
    </citation>
    <scope>NUCLEOTIDE SEQUENCE [LARGE SCALE GENOMIC DNA]</scope>
    <source>
        <strain evidence="8">cv. CM334</strain>
    </source>
</reference>
<evidence type="ECO:0000313" key="7">
    <source>
        <dbReference type="EMBL" id="PHT81189.1"/>
    </source>
</evidence>
<evidence type="ECO:0000256" key="3">
    <source>
        <dbReference type="ARBA" id="ARBA00022782"/>
    </source>
</evidence>
<comment type="similarity">
    <text evidence="1 5">Belongs to the Frigida family.</text>
</comment>
<protein>
    <recommendedName>
        <fullName evidence="5">FRIGIDA-like protein</fullName>
    </recommendedName>
</protein>
<organism evidence="7 8">
    <name type="scientific">Capsicum annuum</name>
    <name type="common">Capsicum pepper</name>
    <dbReference type="NCBI Taxonomy" id="4072"/>
    <lineage>
        <taxon>Eukaryota</taxon>
        <taxon>Viridiplantae</taxon>
        <taxon>Streptophyta</taxon>
        <taxon>Embryophyta</taxon>
        <taxon>Tracheophyta</taxon>
        <taxon>Spermatophyta</taxon>
        <taxon>Magnoliopsida</taxon>
        <taxon>eudicotyledons</taxon>
        <taxon>Gunneridae</taxon>
        <taxon>Pentapetalae</taxon>
        <taxon>asterids</taxon>
        <taxon>lamiids</taxon>
        <taxon>Solanales</taxon>
        <taxon>Solanaceae</taxon>
        <taxon>Solanoideae</taxon>
        <taxon>Capsiceae</taxon>
        <taxon>Capsicum</taxon>
    </lineage>
</organism>
<dbReference type="Gramene" id="PHT81189">
    <property type="protein sequence ID" value="PHT81189"/>
    <property type="gene ID" value="T459_14204"/>
</dbReference>
<evidence type="ECO:0000256" key="4">
    <source>
        <dbReference type="ARBA" id="ARBA00023089"/>
    </source>
</evidence>
<dbReference type="AlphaFoldDB" id="A0A1U8GMK8"/>
<dbReference type="GO" id="GO:0009908">
    <property type="term" value="P:flower development"/>
    <property type="evidence" value="ECO:0007669"/>
    <property type="project" value="UniProtKB-KW"/>
</dbReference>
<feature type="compositionally biased region" description="Basic residues" evidence="6">
    <location>
        <begin position="453"/>
        <end position="470"/>
    </location>
</feature>
<dbReference type="SMR" id="A0A1U8GMK8"/>
<dbReference type="Pfam" id="PF07899">
    <property type="entry name" value="Frigida"/>
    <property type="match status" value="1"/>
</dbReference>
<comment type="caution">
    <text evidence="7">The sequence shown here is derived from an EMBL/GenBank/DDBJ whole genome shotgun (WGS) entry which is preliminary data.</text>
</comment>
<feature type="region of interest" description="Disordered" evidence="6">
    <location>
        <begin position="442"/>
        <end position="485"/>
    </location>
</feature>
<evidence type="ECO:0000256" key="2">
    <source>
        <dbReference type="ARBA" id="ARBA00022473"/>
    </source>
</evidence>
<dbReference type="InterPro" id="IPR012474">
    <property type="entry name" value="Frigida"/>
</dbReference>
<proteinExistence type="inferred from homology"/>
<evidence type="ECO:0000313" key="8">
    <source>
        <dbReference type="Proteomes" id="UP000222542"/>
    </source>
</evidence>
<dbReference type="Proteomes" id="UP000222542">
    <property type="component" value="Unassembled WGS sequence"/>
</dbReference>
<dbReference type="OMA" id="MMISNVP"/>
<keyword evidence="2 5" id="KW-0217">Developmental protein</keyword>
<keyword evidence="4 5" id="KW-0287">Flowering</keyword>
<dbReference type="EMBL" id="AYRZ02000005">
    <property type="protein sequence ID" value="PHT81189.1"/>
    <property type="molecule type" value="Genomic_DNA"/>
</dbReference>
<evidence type="ECO:0000256" key="1">
    <source>
        <dbReference type="ARBA" id="ARBA00008956"/>
    </source>
</evidence>
<sequence>MAEMDLDTMISSIPSLIEQLVKALNDLESHENFSIDKDLLKDIEGHFRNLEASVVNKSLELDVREKAFKQQESDAHHLIASRDADIAAREQNIWDHLQELKNAAVFVIAAARGDHQVASPEHTNVEDSKDIEVSGSLGETNALHSGSEVKSSDRAAENADGASGKVKPRPELTQLCEQMDAKGLLHYIMESKNNMSSISEELSVALDGATEPGRLVLASLEFFYSNDESNSNGEESRNAIHSLRQACLVCMEAIATLLAKAKPGADHLLYPEIKQQAKVIADEWKPKLATAGTDAANQASLETEAFLQLLATFRIASEFDEEELCKLVLAVAHNRQGPELCRSLGLAHKMPGVIEALIHSEKQIDAARLIHSFELTERFPLVPLLKGYLKDLRRNAQGKGGNSGNAEELTAIKAIVRCIRNYKLEAEYPLDPLLRRVSQLEKAISSDRDRPNDKKRHSGSGRHQQFKRPRVTGAPHGPIRHPNVLSIQPPSVLIERAAAINPSRQVPSVLVERAPYAGLPDKYGYLSTSYDYPPPGQATYPQQTYEQRSYYYPTDEGTAADSYTAAPLPSSYASYAGSGLPTADERINASSYAATLPSSYGNYAGSGTSTAHQPYM</sequence>
<keyword evidence="8" id="KW-1185">Reference proteome</keyword>
<feature type="region of interest" description="Disordered" evidence="6">
    <location>
        <begin position="138"/>
        <end position="171"/>
    </location>
</feature>
<dbReference type="PANTHER" id="PTHR31791:SF41">
    <property type="entry name" value="FRIGIDA-LIKE PROTEIN"/>
    <property type="match status" value="1"/>
</dbReference>
<gene>
    <name evidence="7" type="ORF">T459_14204</name>
</gene>
<accession>A0A1U8GMK8</accession>
<dbReference type="STRING" id="4072.A0A1U8GMK8"/>
<accession>A0A1U8GUE5</accession>
<evidence type="ECO:0000256" key="5">
    <source>
        <dbReference type="RuleBase" id="RU364012"/>
    </source>
</evidence>